<keyword evidence="1" id="KW-0472">Membrane</keyword>
<comment type="caution">
    <text evidence="2">The sequence shown here is derived from an EMBL/GenBank/DDBJ whole genome shotgun (WGS) entry which is preliminary data.</text>
</comment>
<keyword evidence="1" id="KW-0812">Transmembrane</keyword>
<dbReference type="EMBL" id="AORV01000028">
    <property type="protein sequence ID" value="EMS72333.1"/>
    <property type="molecule type" value="Genomic_DNA"/>
</dbReference>
<dbReference type="PATRIC" id="fig|1195236.3.peg.2009"/>
<sequence>MKSSLIHDLIKCIKIAFYIASGAAVFFTLIYLIFYNNGDANIFVFIKNSLYYIGCFGFLISAAFFIKRDGTRPLHHEEQWKKHFYSFNLGFVVMWISLFICIFGMLIQLILEVLL</sequence>
<dbReference type="eggNOG" id="ENOG5030H18">
    <property type="taxonomic scope" value="Bacteria"/>
</dbReference>
<keyword evidence="3" id="KW-1185">Reference proteome</keyword>
<feature type="transmembrane region" description="Helical" evidence="1">
    <location>
        <begin position="87"/>
        <end position="111"/>
    </location>
</feature>
<reference evidence="2 3" key="1">
    <citation type="journal article" date="2013" name="Genome Announc.">
        <title>Draft Genome Sequence of the Cellulolytic, Mesophilic, Anaerobic Bacterium Clostridium termitidis Strain CT1112 (DSM 5398).</title>
        <authorList>
            <person name="Lal S."/>
            <person name="Ramachandran U."/>
            <person name="Zhang X."/>
            <person name="Munir R."/>
            <person name="Sparling R."/>
            <person name="Levin D.B."/>
        </authorList>
    </citation>
    <scope>NUCLEOTIDE SEQUENCE [LARGE SCALE GENOMIC DNA]</scope>
    <source>
        <strain evidence="2 3">CT1112</strain>
    </source>
</reference>
<name>S0FUZ5_RUMCE</name>
<evidence type="ECO:0008006" key="4">
    <source>
        <dbReference type="Google" id="ProtNLM"/>
    </source>
</evidence>
<protein>
    <recommendedName>
        <fullName evidence="4">DUF3899 domain-containing protein</fullName>
    </recommendedName>
</protein>
<proteinExistence type="predicted"/>
<dbReference type="Proteomes" id="UP000014155">
    <property type="component" value="Unassembled WGS sequence"/>
</dbReference>
<evidence type="ECO:0000313" key="3">
    <source>
        <dbReference type="Proteomes" id="UP000014155"/>
    </source>
</evidence>
<accession>S0FUZ5</accession>
<evidence type="ECO:0000313" key="2">
    <source>
        <dbReference type="EMBL" id="EMS72333.1"/>
    </source>
</evidence>
<feature type="transmembrane region" description="Helical" evidence="1">
    <location>
        <begin position="49"/>
        <end position="66"/>
    </location>
</feature>
<keyword evidence="1" id="KW-1133">Transmembrane helix</keyword>
<organism evidence="2 3">
    <name type="scientific">Ruminiclostridium cellobioparum subsp. termitidis CT1112</name>
    <dbReference type="NCBI Taxonomy" id="1195236"/>
    <lineage>
        <taxon>Bacteria</taxon>
        <taxon>Bacillati</taxon>
        <taxon>Bacillota</taxon>
        <taxon>Clostridia</taxon>
        <taxon>Eubacteriales</taxon>
        <taxon>Oscillospiraceae</taxon>
        <taxon>Ruminiclostridium</taxon>
    </lineage>
</organism>
<gene>
    <name evidence="2" type="ORF">CTER_1680</name>
</gene>
<dbReference type="AlphaFoldDB" id="S0FUZ5"/>
<feature type="transmembrane region" description="Helical" evidence="1">
    <location>
        <begin position="12"/>
        <end position="34"/>
    </location>
</feature>
<evidence type="ECO:0000256" key="1">
    <source>
        <dbReference type="SAM" id="Phobius"/>
    </source>
</evidence>